<protein>
    <submittedName>
        <fullName evidence="2">Uncharacterized protein</fullName>
    </submittedName>
</protein>
<evidence type="ECO:0000313" key="2">
    <source>
        <dbReference type="EMBL" id="HIU62221.1"/>
    </source>
</evidence>
<organism evidence="2 3">
    <name type="scientific">Candidatus Caccalectryoclostridium excrementigallinarum</name>
    <dbReference type="NCBI Taxonomy" id="2840710"/>
    <lineage>
        <taxon>Bacteria</taxon>
        <taxon>Bacillati</taxon>
        <taxon>Bacillota</taxon>
        <taxon>Clostridia</taxon>
        <taxon>Christensenellales</taxon>
        <taxon>Christensenellaceae</taxon>
        <taxon>Christensenellaceae incertae sedis</taxon>
        <taxon>Candidatus Caccalectryoclostridium</taxon>
    </lineage>
</organism>
<accession>A0A9D1ML88</accession>
<name>A0A9D1ML88_9FIRM</name>
<dbReference type="Proteomes" id="UP000824145">
    <property type="component" value="Unassembled WGS sequence"/>
</dbReference>
<reference evidence="2" key="1">
    <citation type="submission" date="2020-10" db="EMBL/GenBank/DDBJ databases">
        <authorList>
            <person name="Gilroy R."/>
        </authorList>
    </citation>
    <scope>NUCLEOTIDE SEQUENCE</scope>
    <source>
        <strain evidence="2">9366</strain>
    </source>
</reference>
<reference evidence="2" key="2">
    <citation type="journal article" date="2021" name="PeerJ">
        <title>Extensive microbial diversity within the chicken gut microbiome revealed by metagenomics and culture.</title>
        <authorList>
            <person name="Gilroy R."/>
            <person name="Ravi A."/>
            <person name="Getino M."/>
            <person name="Pursley I."/>
            <person name="Horton D.L."/>
            <person name="Alikhan N.F."/>
            <person name="Baker D."/>
            <person name="Gharbi K."/>
            <person name="Hall N."/>
            <person name="Watson M."/>
            <person name="Adriaenssens E.M."/>
            <person name="Foster-Nyarko E."/>
            <person name="Jarju S."/>
            <person name="Secka A."/>
            <person name="Antonio M."/>
            <person name="Oren A."/>
            <person name="Chaudhuri R.R."/>
            <person name="La Ragione R."/>
            <person name="Hildebrand F."/>
            <person name="Pallen M.J."/>
        </authorList>
    </citation>
    <scope>NUCLEOTIDE SEQUENCE</scope>
    <source>
        <strain evidence="2">9366</strain>
    </source>
</reference>
<dbReference type="EMBL" id="DVNJ01000001">
    <property type="protein sequence ID" value="HIU62221.1"/>
    <property type="molecule type" value="Genomic_DNA"/>
</dbReference>
<comment type="caution">
    <text evidence="2">The sequence shown here is derived from an EMBL/GenBank/DDBJ whole genome shotgun (WGS) entry which is preliminary data.</text>
</comment>
<sequence length="319" mass="35915">MDYSKYYLKNYKERKQGSENVKYDNAYYRFYRSEEQLKNQPEIIYEQPPARADEESVRADIEYDPEQFERAYAKRDAEIKRGGTLKRRIWLIALCLCIAALSGASVFLAADIISNGAVIAAIKSDAQENSSVYVSYLQGCVDMESARLQGEEMRKAGLGGYIFSSGGELRVYADVAVERDELCLALGESEFACERMDIAALDLEKYPENMRAHIEKYQDHTRIFLGYTFDILKKVQSGEYDLALALSAAKSAFDEFYAYASEAQSGIEGQPDVALIEFAANIRAEAAFLSALSEAEEINELLADLRYYSLLALFIRLGA</sequence>
<dbReference type="AlphaFoldDB" id="A0A9D1ML88"/>
<feature type="transmembrane region" description="Helical" evidence="1">
    <location>
        <begin position="89"/>
        <end position="110"/>
    </location>
</feature>
<keyword evidence="1" id="KW-1133">Transmembrane helix</keyword>
<keyword evidence="1" id="KW-0812">Transmembrane</keyword>
<evidence type="ECO:0000313" key="3">
    <source>
        <dbReference type="Proteomes" id="UP000824145"/>
    </source>
</evidence>
<gene>
    <name evidence="2" type="ORF">IAB07_00445</name>
</gene>
<evidence type="ECO:0000256" key="1">
    <source>
        <dbReference type="SAM" id="Phobius"/>
    </source>
</evidence>
<keyword evidence="1" id="KW-0472">Membrane</keyword>
<proteinExistence type="predicted"/>